<protein>
    <submittedName>
        <fullName evidence="1">Uncharacterized protein</fullName>
    </submittedName>
</protein>
<keyword evidence="2" id="KW-1185">Reference proteome</keyword>
<dbReference type="AlphaFoldDB" id="A0A154P3S3"/>
<gene>
    <name evidence="1" type="ORF">WN55_10394</name>
</gene>
<dbReference type="EMBL" id="KQ434809">
    <property type="protein sequence ID" value="KZC06483.1"/>
    <property type="molecule type" value="Genomic_DNA"/>
</dbReference>
<name>A0A154P3S3_DUFNO</name>
<accession>A0A154P3S3</accession>
<proteinExistence type="predicted"/>
<organism evidence="1 2">
    <name type="scientific">Dufourea novaeangliae</name>
    <name type="common">Sweat bee</name>
    <dbReference type="NCBI Taxonomy" id="178035"/>
    <lineage>
        <taxon>Eukaryota</taxon>
        <taxon>Metazoa</taxon>
        <taxon>Ecdysozoa</taxon>
        <taxon>Arthropoda</taxon>
        <taxon>Hexapoda</taxon>
        <taxon>Insecta</taxon>
        <taxon>Pterygota</taxon>
        <taxon>Neoptera</taxon>
        <taxon>Endopterygota</taxon>
        <taxon>Hymenoptera</taxon>
        <taxon>Apocrita</taxon>
        <taxon>Aculeata</taxon>
        <taxon>Apoidea</taxon>
        <taxon>Anthophila</taxon>
        <taxon>Halictidae</taxon>
        <taxon>Rophitinae</taxon>
        <taxon>Dufourea</taxon>
    </lineage>
</organism>
<evidence type="ECO:0000313" key="2">
    <source>
        <dbReference type="Proteomes" id="UP000076502"/>
    </source>
</evidence>
<sequence>MLLILNLIGFDIKRQGFQYLLSFIVGKNRTLSDQFREDTGETNWLIIEPIRFYIT</sequence>
<evidence type="ECO:0000313" key="1">
    <source>
        <dbReference type="EMBL" id="KZC06483.1"/>
    </source>
</evidence>
<reference evidence="1 2" key="1">
    <citation type="submission" date="2015-07" db="EMBL/GenBank/DDBJ databases">
        <title>The genome of Dufourea novaeangliae.</title>
        <authorList>
            <person name="Pan H."/>
            <person name="Kapheim K."/>
        </authorList>
    </citation>
    <scope>NUCLEOTIDE SEQUENCE [LARGE SCALE GENOMIC DNA]</scope>
    <source>
        <strain evidence="1">0120121106</strain>
        <tissue evidence="1">Whole body</tissue>
    </source>
</reference>
<dbReference type="Proteomes" id="UP000076502">
    <property type="component" value="Unassembled WGS sequence"/>
</dbReference>